<gene>
    <name evidence="2" type="ORF">RDB_LOCUS49649</name>
</gene>
<dbReference type="AlphaFoldDB" id="A0A8H3BLK1"/>
<comment type="caution">
    <text evidence="2">The sequence shown here is derived from an EMBL/GenBank/DDBJ whole genome shotgun (WGS) entry which is preliminary data.</text>
</comment>
<reference evidence="2" key="1">
    <citation type="submission" date="2021-01" db="EMBL/GenBank/DDBJ databases">
        <authorList>
            <person name="Kaushik A."/>
        </authorList>
    </citation>
    <scope>NUCLEOTIDE SEQUENCE</scope>
    <source>
        <strain evidence="2">Type strain: AG8-Rh-89/</strain>
    </source>
</reference>
<sequence length="277" mass="29925">MKSTFDDAMNSHSDQFNSFDWEMLSDAPVGYTDYANHSLASFTVQQPKPFLSGLEHDDLIGNPSSPLVSAGFDEPILPQNPYPEPYDPYFQHSEFPGSAIEDIGLPLTDIALGHMVEQAGGPSTAHATHYDWRYPSAYQPHTLEPGAPEYVQSAAIASSSFQPSAVGTSVPVPHGHEVPGPPALSIDPAGESSDTNPNAPPPNPEGTPRMDVPLVINATEDAIKHYVQTFKQGIGNHVKKVVCSLCALDPKRRTPQHNAKPSSLERHLFSHFGVKGV</sequence>
<protein>
    <submittedName>
        <fullName evidence="2">Uncharacterized protein</fullName>
    </submittedName>
</protein>
<proteinExistence type="predicted"/>
<accession>A0A8H3BLK1</accession>
<evidence type="ECO:0000313" key="2">
    <source>
        <dbReference type="EMBL" id="CAE6459555.1"/>
    </source>
</evidence>
<feature type="region of interest" description="Disordered" evidence="1">
    <location>
        <begin position="163"/>
        <end position="211"/>
    </location>
</feature>
<dbReference type="EMBL" id="CAJMWZ010002662">
    <property type="protein sequence ID" value="CAE6459555.1"/>
    <property type="molecule type" value="Genomic_DNA"/>
</dbReference>
<organism evidence="2 3">
    <name type="scientific">Rhizoctonia solani</name>
    <dbReference type="NCBI Taxonomy" id="456999"/>
    <lineage>
        <taxon>Eukaryota</taxon>
        <taxon>Fungi</taxon>
        <taxon>Dikarya</taxon>
        <taxon>Basidiomycota</taxon>
        <taxon>Agaricomycotina</taxon>
        <taxon>Agaricomycetes</taxon>
        <taxon>Cantharellales</taxon>
        <taxon>Ceratobasidiaceae</taxon>
        <taxon>Rhizoctonia</taxon>
    </lineage>
</organism>
<evidence type="ECO:0000313" key="3">
    <source>
        <dbReference type="Proteomes" id="UP000663850"/>
    </source>
</evidence>
<dbReference type="Proteomes" id="UP000663850">
    <property type="component" value="Unassembled WGS sequence"/>
</dbReference>
<evidence type="ECO:0000256" key="1">
    <source>
        <dbReference type="SAM" id="MobiDB-lite"/>
    </source>
</evidence>
<name>A0A8H3BLK1_9AGAM</name>